<dbReference type="OrthoDB" id="9811006at2"/>
<comment type="caution">
    <text evidence="3">The sequence shown here is derived from an EMBL/GenBank/DDBJ whole genome shotgun (WGS) entry which is preliminary data.</text>
</comment>
<evidence type="ECO:0000313" key="4">
    <source>
        <dbReference type="Proteomes" id="UP000294599"/>
    </source>
</evidence>
<dbReference type="EMBL" id="SMAF01000008">
    <property type="protein sequence ID" value="TCS98439.1"/>
    <property type="molecule type" value="Genomic_DNA"/>
</dbReference>
<accession>A0A4S3KX51</accession>
<dbReference type="Pfam" id="PF04264">
    <property type="entry name" value="YceI"/>
    <property type="match status" value="1"/>
</dbReference>
<dbReference type="Gene3D" id="2.40.128.110">
    <property type="entry name" value="Lipid/polyisoprenoid-binding, YceI-like"/>
    <property type="match status" value="1"/>
</dbReference>
<dbReference type="PANTHER" id="PTHR34406:SF1">
    <property type="entry name" value="PROTEIN YCEI"/>
    <property type="match status" value="1"/>
</dbReference>
<proteinExistence type="predicted"/>
<dbReference type="InterPro" id="IPR007372">
    <property type="entry name" value="Lipid/polyisoprenoid-bd_YceI"/>
</dbReference>
<dbReference type="PANTHER" id="PTHR34406">
    <property type="entry name" value="PROTEIN YCEI"/>
    <property type="match status" value="1"/>
</dbReference>
<sequence length="205" mass="23202">MIRIVAVALLLSASPTLQAAPEWFAIDPLHTRVLFFVEHARFSRSLGQFRPVQGGLWFDADDWRNSRIEICLPVSGLDMGDADWTRALQRPAFFDQRAHPEVCLVSTRVEVLDGQHGRLHGDLTIRGISRPVVFEFTVNDLRRFSLTMKRRLGVSARGQVSRHDFGMDRYRTLIGDRVEVIIELEAQVADPPDVASSGQQQEIPK</sequence>
<dbReference type="SMART" id="SM00867">
    <property type="entry name" value="YceI"/>
    <property type="match status" value="1"/>
</dbReference>
<dbReference type="AlphaFoldDB" id="A0A4S3KX51"/>
<organism evidence="3 4">
    <name type="scientific">Pseudofulvimonas gallinarii</name>
    <dbReference type="NCBI Taxonomy" id="634155"/>
    <lineage>
        <taxon>Bacteria</taxon>
        <taxon>Pseudomonadati</taxon>
        <taxon>Pseudomonadota</taxon>
        <taxon>Gammaproteobacteria</taxon>
        <taxon>Lysobacterales</taxon>
        <taxon>Rhodanobacteraceae</taxon>
        <taxon>Pseudofulvimonas</taxon>
    </lineage>
</organism>
<dbReference type="RefSeq" id="WP_123522474.1">
    <property type="nucleotide sequence ID" value="NZ_JBHLWF010000087.1"/>
</dbReference>
<dbReference type="InterPro" id="IPR036761">
    <property type="entry name" value="TTHA0802/YceI-like_sf"/>
</dbReference>
<feature type="signal peptide" evidence="1">
    <location>
        <begin position="1"/>
        <end position="19"/>
    </location>
</feature>
<feature type="domain" description="Lipid/polyisoprenoid-binding YceI-like" evidence="2">
    <location>
        <begin position="23"/>
        <end position="187"/>
    </location>
</feature>
<gene>
    <name evidence="3" type="ORF">EDC25_10818</name>
</gene>
<reference evidence="3 4" key="1">
    <citation type="submission" date="2019-03" db="EMBL/GenBank/DDBJ databases">
        <title>Genomic Encyclopedia of Type Strains, Phase IV (KMG-IV): sequencing the most valuable type-strain genomes for metagenomic binning, comparative biology and taxonomic classification.</title>
        <authorList>
            <person name="Goeker M."/>
        </authorList>
    </citation>
    <scope>NUCLEOTIDE SEQUENCE [LARGE SCALE GENOMIC DNA]</scope>
    <source>
        <strain evidence="3 4">DSM 21944</strain>
    </source>
</reference>
<keyword evidence="4" id="KW-1185">Reference proteome</keyword>
<evidence type="ECO:0000259" key="2">
    <source>
        <dbReference type="SMART" id="SM00867"/>
    </source>
</evidence>
<feature type="chain" id="PRO_5030100310" evidence="1">
    <location>
        <begin position="20"/>
        <end position="205"/>
    </location>
</feature>
<dbReference type="SUPFAM" id="SSF101874">
    <property type="entry name" value="YceI-like"/>
    <property type="match status" value="1"/>
</dbReference>
<protein>
    <submittedName>
        <fullName evidence="3">Polyisoprenoid-binding protein YceI</fullName>
    </submittedName>
</protein>
<dbReference type="Proteomes" id="UP000294599">
    <property type="component" value="Unassembled WGS sequence"/>
</dbReference>
<evidence type="ECO:0000256" key="1">
    <source>
        <dbReference type="SAM" id="SignalP"/>
    </source>
</evidence>
<keyword evidence="1" id="KW-0732">Signal</keyword>
<evidence type="ECO:0000313" key="3">
    <source>
        <dbReference type="EMBL" id="TCS98439.1"/>
    </source>
</evidence>
<name>A0A4S3KX51_9GAMM</name>